<dbReference type="Proteomes" id="UP001066276">
    <property type="component" value="Chromosome 8"/>
</dbReference>
<evidence type="ECO:0000256" key="1">
    <source>
        <dbReference type="SAM" id="MobiDB-lite"/>
    </source>
</evidence>
<protein>
    <submittedName>
        <fullName evidence="2">Uncharacterized protein</fullName>
    </submittedName>
</protein>
<dbReference type="EMBL" id="JANPWB010000012">
    <property type="protein sequence ID" value="KAJ1116086.1"/>
    <property type="molecule type" value="Genomic_DNA"/>
</dbReference>
<feature type="compositionally biased region" description="Basic residues" evidence="1">
    <location>
        <begin position="1"/>
        <end position="12"/>
    </location>
</feature>
<reference evidence="2" key="1">
    <citation type="journal article" date="2022" name="bioRxiv">
        <title>Sequencing and chromosome-scale assembly of the giantPleurodeles waltlgenome.</title>
        <authorList>
            <person name="Brown T."/>
            <person name="Elewa A."/>
            <person name="Iarovenko S."/>
            <person name="Subramanian E."/>
            <person name="Araus A.J."/>
            <person name="Petzold A."/>
            <person name="Susuki M."/>
            <person name="Suzuki K.-i.T."/>
            <person name="Hayashi T."/>
            <person name="Toyoda A."/>
            <person name="Oliveira C."/>
            <person name="Osipova E."/>
            <person name="Leigh N.D."/>
            <person name="Simon A."/>
            <person name="Yun M.H."/>
        </authorList>
    </citation>
    <scope>NUCLEOTIDE SEQUENCE</scope>
    <source>
        <strain evidence="2">20211129_DDA</strain>
        <tissue evidence="2">Liver</tissue>
    </source>
</reference>
<name>A0AAV7NJE7_PLEWA</name>
<accession>A0AAV7NJE7</accession>
<sequence>MWHVGSRSKRTSSHGEAEQPITAARTEAQQTAGLFQQRQVSKPKVQDSKAQGAGGARTVKGQSLHEQKMQEDDLGPV</sequence>
<feature type="region of interest" description="Disordered" evidence="1">
    <location>
        <begin position="1"/>
        <end position="77"/>
    </location>
</feature>
<feature type="compositionally biased region" description="Polar residues" evidence="1">
    <location>
        <begin position="27"/>
        <end position="40"/>
    </location>
</feature>
<gene>
    <name evidence="2" type="ORF">NDU88_004305</name>
</gene>
<comment type="caution">
    <text evidence="2">The sequence shown here is derived from an EMBL/GenBank/DDBJ whole genome shotgun (WGS) entry which is preliminary data.</text>
</comment>
<organism evidence="2 3">
    <name type="scientific">Pleurodeles waltl</name>
    <name type="common">Iberian ribbed newt</name>
    <dbReference type="NCBI Taxonomy" id="8319"/>
    <lineage>
        <taxon>Eukaryota</taxon>
        <taxon>Metazoa</taxon>
        <taxon>Chordata</taxon>
        <taxon>Craniata</taxon>
        <taxon>Vertebrata</taxon>
        <taxon>Euteleostomi</taxon>
        <taxon>Amphibia</taxon>
        <taxon>Batrachia</taxon>
        <taxon>Caudata</taxon>
        <taxon>Salamandroidea</taxon>
        <taxon>Salamandridae</taxon>
        <taxon>Pleurodelinae</taxon>
        <taxon>Pleurodeles</taxon>
    </lineage>
</organism>
<evidence type="ECO:0000313" key="2">
    <source>
        <dbReference type="EMBL" id="KAJ1116086.1"/>
    </source>
</evidence>
<dbReference type="AlphaFoldDB" id="A0AAV7NJE7"/>
<proteinExistence type="predicted"/>
<keyword evidence="3" id="KW-1185">Reference proteome</keyword>
<evidence type="ECO:0000313" key="3">
    <source>
        <dbReference type="Proteomes" id="UP001066276"/>
    </source>
</evidence>